<gene>
    <name evidence="2" type="ORF">MPNT_190044</name>
</gene>
<evidence type="ECO:0000313" key="3">
    <source>
        <dbReference type="Proteomes" id="UP000663859"/>
    </source>
</evidence>
<dbReference type="EMBL" id="CAJNOB010000011">
    <property type="protein sequence ID" value="CAF0695445.1"/>
    <property type="molecule type" value="Genomic_DNA"/>
</dbReference>
<evidence type="ECO:0000256" key="1">
    <source>
        <dbReference type="SAM" id="Phobius"/>
    </source>
</evidence>
<dbReference type="RefSeq" id="WP_174583106.1">
    <property type="nucleotide sequence ID" value="NZ_CAJNOB010000011.1"/>
</dbReference>
<keyword evidence="3" id="KW-1185">Reference proteome</keyword>
<proteinExistence type="predicted"/>
<dbReference type="AlphaFoldDB" id="A0A8J2BP27"/>
<protein>
    <submittedName>
        <fullName evidence="2">Uncharacterized protein</fullName>
    </submittedName>
</protein>
<feature type="transmembrane region" description="Helical" evidence="1">
    <location>
        <begin position="116"/>
        <end position="138"/>
    </location>
</feature>
<feature type="transmembrane region" description="Helical" evidence="1">
    <location>
        <begin position="183"/>
        <end position="204"/>
    </location>
</feature>
<keyword evidence="1" id="KW-0472">Membrane</keyword>
<organism evidence="2 3">
    <name type="scientific">Candidatus Methylacidithermus pantelleriae</name>
    <dbReference type="NCBI Taxonomy" id="2744239"/>
    <lineage>
        <taxon>Bacteria</taxon>
        <taxon>Pseudomonadati</taxon>
        <taxon>Verrucomicrobiota</taxon>
        <taxon>Methylacidiphilae</taxon>
        <taxon>Methylacidiphilales</taxon>
        <taxon>Methylacidiphilaceae</taxon>
        <taxon>Candidatus Methylacidithermus</taxon>
    </lineage>
</organism>
<evidence type="ECO:0000313" key="2">
    <source>
        <dbReference type="EMBL" id="CAF0695445.1"/>
    </source>
</evidence>
<sequence>MGILLGSAFPVKRMRWLKNLLATTLLPALASELATLGELTGQTLGHGQWKNLASLSFASGFLIWLAIYFLLPRPFWLYVLGHELTHALLAYLHGAQVYSFRVSSHGGAITTNRTGVLIALAPYIIPLYTLLWVALWKIVDYYYSLSAYQWLLYAGMGLTWGFHFSFTLSMMKECQPDFQEHGYFFSWVLIAGANLLWALVFLALTNPAVSWGGMARSLATHLWKQYTYWGHWLVAGLGQWVGRSVSQRGSTGT</sequence>
<keyword evidence="1" id="KW-1133">Transmembrane helix</keyword>
<dbReference type="Proteomes" id="UP000663859">
    <property type="component" value="Unassembled WGS sequence"/>
</dbReference>
<name>A0A8J2BP27_9BACT</name>
<feature type="transmembrane region" description="Helical" evidence="1">
    <location>
        <begin position="150"/>
        <end position="171"/>
    </location>
</feature>
<feature type="transmembrane region" description="Helical" evidence="1">
    <location>
        <begin position="52"/>
        <end position="71"/>
    </location>
</feature>
<comment type="caution">
    <text evidence="2">The sequence shown here is derived from an EMBL/GenBank/DDBJ whole genome shotgun (WGS) entry which is preliminary data.</text>
</comment>
<reference evidence="2" key="1">
    <citation type="submission" date="2021-02" db="EMBL/GenBank/DDBJ databases">
        <authorList>
            <person name="Cremers G."/>
            <person name="Picone N."/>
        </authorList>
    </citation>
    <scope>NUCLEOTIDE SEQUENCE</scope>
    <source>
        <strain evidence="2">PQ17</strain>
    </source>
</reference>
<accession>A0A8J2BP27</accession>
<keyword evidence="1" id="KW-0812">Transmembrane</keyword>